<reference evidence="2 3" key="1">
    <citation type="journal article" date="2016" name="Nat. Commun.">
        <title>Thousands of microbial genomes shed light on interconnected biogeochemical processes in an aquifer system.</title>
        <authorList>
            <person name="Anantharaman K."/>
            <person name="Brown C.T."/>
            <person name="Hug L.A."/>
            <person name="Sharon I."/>
            <person name="Castelle C.J."/>
            <person name="Probst A.J."/>
            <person name="Thomas B.C."/>
            <person name="Singh A."/>
            <person name="Wilkins M.J."/>
            <person name="Karaoz U."/>
            <person name="Brodie E.L."/>
            <person name="Williams K.H."/>
            <person name="Hubbard S.S."/>
            <person name="Banfield J.F."/>
        </authorList>
    </citation>
    <scope>NUCLEOTIDE SEQUENCE [LARGE SCALE GENOMIC DNA]</scope>
</reference>
<dbReference type="STRING" id="1798661.A3D65_01965"/>
<organism evidence="2 3">
    <name type="scientific">Candidatus Lloydbacteria bacterium RIFCSPHIGHO2_02_FULL_50_13</name>
    <dbReference type="NCBI Taxonomy" id="1798661"/>
    <lineage>
        <taxon>Bacteria</taxon>
        <taxon>Candidatus Lloydiibacteriota</taxon>
    </lineage>
</organism>
<keyword evidence="1" id="KW-0812">Transmembrane</keyword>
<evidence type="ECO:0000313" key="2">
    <source>
        <dbReference type="EMBL" id="OGZ08841.1"/>
    </source>
</evidence>
<protein>
    <recommendedName>
        <fullName evidence="4">DUF3307 domain-containing protein</fullName>
    </recommendedName>
</protein>
<keyword evidence="1" id="KW-1133">Transmembrane helix</keyword>
<dbReference type="Proteomes" id="UP000177996">
    <property type="component" value="Unassembled WGS sequence"/>
</dbReference>
<comment type="caution">
    <text evidence="2">The sequence shown here is derived from an EMBL/GenBank/DDBJ whole genome shotgun (WGS) entry which is preliminary data.</text>
</comment>
<evidence type="ECO:0000256" key="1">
    <source>
        <dbReference type="SAM" id="Phobius"/>
    </source>
</evidence>
<feature type="transmembrane region" description="Helical" evidence="1">
    <location>
        <begin position="67"/>
        <end position="84"/>
    </location>
</feature>
<accession>A0A1G2D7H8</accession>
<gene>
    <name evidence="2" type="ORF">A3D65_01965</name>
</gene>
<evidence type="ECO:0008006" key="4">
    <source>
        <dbReference type="Google" id="ProtNLM"/>
    </source>
</evidence>
<sequence length="144" mass="16516">MSEKLVLVFVLLVIYQFKHFFADFPLHGKYMLRKFADDWSFLGPLAAHCSVHAGFTFGIVLLFTRSFMLALALAGFDFAVHFTMDRMKAGKKYLGRFKALAGKEFATASDEAKRGNAYFWWSLGFDQMVHHLTHYAIISCIVMR</sequence>
<evidence type="ECO:0000313" key="3">
    <source>
        <dbReference type="Proteomes" id="UP000177996"/>
    </source>
</evidence>
<dbReference type="AlphaFoldDB" id="A0A1G2D7H8"/>
<name>A0A1G2D7H8_9BACT</name>
<proteinExistence type="predicted"/>
<keyword evidence="1" id="KW-0472">Membrane</keyword>
<dbReference type="EMBL" id="MHLL01000025">
    <property type="protein sequence ID" value="OGZ08841.1"/>
    <property type="molecule type" value="Genomic_DNA"/>
</dbReference>
<feature type="transmembrane region" description="Helical" evidence="1">
    <location>
        <begin position="6"/>
        <end position="27"/>
    </location>
</feature>